<dbReference type="GO" id="GO:0005737">
    <property type="term" value="C:cytoplasm"/>
    <property type="evidence" value="ECO:0007669"/>
    <property type="project" value="TreeGrafter"/>
</dbReference>
<evidence type="ECO:0000256" key="1">
    <source>
        <dbReference type="ARBA" id="ARBA00022614"/>
    </source>
</evidence>
<sequence>MRKSRAPAESGKAKELVLANKNLHVLPVRETLRSDVVALDLRENFLIALPEAIGNMSGLVALTVALNRLSALPAAVCSLASLTFLDVSYNAITVLPPAIGALGALVQLNVQGNALADLPSSLAACTRLELLNLNKNAFVALPAPIAHLASLTHLDASDNALVTCAGSLAAGLTSLTSLDLADNALAVFPPEILSLTQLAVLNLERNRIVSLPTEYAAFDAAATAIEDEVLFNGNPLADPPKKILWDSMIGKYMAHPVHAAVSHLAAAEAGLRLGTSDDPELASLARLPLDLRLVVYAWSVAAAAAEATTPLGDDDDDDAPPPPIPEGVSASAVDHVARICAPELFPWQLFTQRVALETALIAYKRAAPEPGSAGDAPGASEADGPGSVA</sequence>
<dbReference type="InterPro" id="IPR050216">
    <property type="entry name" value="LRR_domain-containing"/>
</dbReference>
<dbReference type="Proteomes" id="UP000054408">
    <property type="component" value="Unassembled WGS sequence"/>
</dbReference>
<dbReference type="PANTHER" id="PTHR48051">
    <property type="match status" value="1"/>
</dbReference>
<organism evidence="4 5">
    <name type="scientific">Thecamonas trahens ATCC 50062</name>
    <dbReference type="NCBI Taxonomy" id="461836"/>
    <lineage>
        <taxon>Eukaryota</taxon>
        <taxon>Apusozoa</taxon>
        <taxon>Apusomonadida</taxon>
        <taxon>Apusomonadidae</taxon>
        <taxon>Thecamonas</taxon>
    </lineage>
</organism>
<keyword evidence="5" id="KW-1185">Reference proteome</keyword>
<dbReference type="EMBL" id="GL349436">
    <property type="protein sequence ID" value="KNC52096.1"/>
    <property type="molecule type" value="Genomic_DNA"/>
</dbReference>
<gene>
    <name evidence="4" type="ORF">AMSG_00924</name>
</gene>
<evidence type="ECO:0000256" key="2">
    <source>
        <dbReference type="ARBA" id="ARBA00022737"/>
    </source>
</evidence>
<dbReference type="eggNOG" id="KOG0619">
    <property type="taxonomic scope" value="Eukaryota"/>
</dbReference>
<dbReference type="PANTHER" id="PTHR48051:SF1">
    <property type="entry name" value="RAS SUPPRESSOR PROTEIN 1"/>
    <property type="match status" value="1"/>
</dbReference>
<feature type="region of interest" description="Disordered" evidence="3">
    <location>
        <begin position="368"/>
        <end position="389"/>
    </location>
</feature>
<accession>A0A0L0DJ56</accession>
<protein>
    <submittedName>
        <fullName evidence="4">Cytoplasmic membrane protein</fullName>
    </submittedName>
</protein>
<evidence type="ECO:0000313" key="4">
    <source>
        <dbReference type="EMBL" id="KNC52096.1"/>
    </source>
</evidence>
<dbReference type="RefSeq" id="XP_013762101.1">
    <property type="nucleotide sequence ID" value="XM_013906647.1"/>
</dbReference>
<dbReference type="GeneID" id="25560699"/>
<proteinExistence type="predicted"/>
<dbReference type="InterPro" id="IPR032675">
    <property type="entry name" value="LRR_dom_sf"/>
</dbReference>
<dbReference type="STRING" id="461836.A0A0L0DJ56"/>
<evidence type="ECO:0000313" key="5">
    <source>
        <dbReference type="Proteomes" id="UP000054408"/>
    </source>
</evidence>
<dbReference type="OrthoDB" id="2191907at2759"/>
<reference evidence="4 5" key="1">
    <citation type="submission" date="2010-05" db="EMBL/GenBank/DDBJ databases">
        <title>The Genome Sequence of Thecamonas trahens ATCC 50062.</title>
        <authorList>
            <consortium name="The Broad Institute Genome Sequencing Platform"/>
            <person name="Russ C."/>
            <person name="Cuomo C."/>
            <person name="Shea T."/>
            <person name="Young S.K."/>
            <person name="Zeng Q."/>
            <person name="Koehrsen M."/>
            <person name="Haas B."/>
            <person name="Borodovsky M."/>
            <person name="Guigo R."/>
            <person name="Alvarado L."/>
            <person name="Berlin A."/>
            <person name="Bochicchio J."/>
            <person name="Borenstein D."/>
            <person name="Chapman S."/>
            <person name="Chen Z."/>
            <person name="Freedman E."/>
            <person name="Gellesch M."/>
            <person name="Goldberg J."/>
            <person name="Griggs A."/>
            <person name="Gujja S."/>
            <person name="Heilman E."/>
            <person name="Heiman D."/>
            <person name="Hepburn T."/>
            <person name="Howarth C."/>
            <person name="Jen D."/>
            <person name="Larson L."/>
            <person name="Mehta T."/>
            <person name="Park D."/>
            <person name="Pearson M."/>
            <person name="Roberts A."/>
            <person name="Saif S."/>
            <person name="Shenoy N."/>
            <person name="Sisk P."/>
            <person name="Stolte C."/>
            <person name="Sykes S."/>
            <person name="Thomson T."/>
            <person name="Walk T."/>
            <person name="White J."/>
            <person name="Yandava C."/>
            <person name="Burger G."/>
            <person name="Gray M.W."/>
            <person name="Holland P.W.H."/>
            <person name="King N."/>
            <person name="Lang F.B.F."/>
            <person name="Roger A.J."/>
            <person name="Ruiz-Trillo I."/>
            <person name="Lander E."/>
            <person name="Nusbaum C."/>
        </authorList>
    </citation>
    <scope>NUCLEOTIDE SEQUENCE [LARGE SCALE GENOMIC DNA]</scope>
    <source>
        <strain evidence="4 5">ATCC 50062</strain>
    </source>
</reference>
<evidence type="ECO:0000256" key="3">
    <source>
        <dbReference type="SAM" id="MobiDB-lite"/>
    </source>
</evidence>
<dbReference type="Gene3D" id="3.80.10.10">
    <property type="entry name" value="Ribonuclease Inhibitor"/>
    <property type="match status" value="1"/>
</dbReference>
<keyword evidence="1" id="KW-0433">Leucine-rich repeat</keyword>
<dbReference type="Pfam" id="PF00560">
    <property type="entry name" value="LRR_1"/>
    <property type="match status" value="1"/>
</dbReference>
<dbReference type="AlphaFoldDB" id="A0A0L0DJ56"/>
<feature type="region of interest" description="Disordered" evidence="3">
    <location>
        <begin position="308"/>
        <end position="328"/>
    </location>
</feature>
<keyword evidence="2" id="KW-0677">Repeat</keyword>
<dbReference type="SUPFAM" id="SSF52058">
    <property type="entry name" value="L domain-like"/>
    <property type="match status" value="1"/>
</dbReference>
<dbReference type="SMART" id="SM00369">
    <property type="entry name" value="LRR_TYP"/>
    <property type="match status" value="5"/>
</dbReference>
<dbReference type="InterPro" id="IPR003591">
    <property type="entry name" value="Leu-rich_rpt_typical-subtyp"/>
</dbReference>
<name>A0A0L0DJ56_THETB</name>
<dbReference type="InterPro" id="IPR001611">
    <property type="entry name" value="Leu-rich_rpt"/>
</dbReference>